<accession>A0A8J3AKS4</accession>
<reference evidence="1" key="2">
    <citation type="submission" date="2020-09" db="EMBL/GenBank/DDBJ databases">
        <authorList>
            <person name="Sun Q."/>
            <person name="Sedlacek I."/>
        </authorList>
    </citation>
    <scope>NUCLEOTIDE SEQUENCE</scope>
    <source>
        <strain evidence="1">CCM 8606</strain>
    </source>
</reference>
<dbReference type="AlphaFoldDB" id="A0A8J3AKS4"/>
<sequence>MSFRVDFAWYSASGRIVAGELDGEEKYVNPSMTQGKSISAIVQDERERENLLSKCGISNIFRFTFQDALQRQPLIKKAVQAGVQKAVY</sequence>
<dbReference type="Proteomes" id="UP000619536">
    <property type="component" value="Unassembled WGS sequence"/>
</dbReference>
<comment type="caution">
    <text evidence="1">The sequence shown here is derived from an EMBL/GenBank/DDBJ whole genome shotgun (WGS) entry which is preliminary data.</text>
</comment>
<evidence type="ECO:0000313" key="1">
    <source>
        <dbReference type="EMBL" id="GGI14589.1"/>
    </source>
</evidence>
<gene>
    <name evidence="1" type="ORF">GCM10007377_11690</name>
</gene>
<protein>
    <recommendedName>
        <fullName evidence="3">CTP synthase</fullName>
    </recommendedName>
</protein>
<organism evidence="1 2">
    <name type="scientific">Galliscardovia ingluviei</name>
    <dbReference type="NCBI Taxonomy" id="1769422"/>
    <lineage>
        <taxon>Bacteria</taxon>
        <taxon>Bacillati</taxon>
        <taxon>Actinomycetota</taxon>
        <taxon>Actinomycetes</taxon>
        <taxon>Bifidobacteriales</taxon>
        <taxon>Bifidobacteriaceae</taxon>
        <taxon>Galliscardovia</taxon>
    </lineage>
</organism>
<proteinExistence type="predicted"/>
<dbReference type="RefSeq" id="WP_229714790.1">
    <property type="nucleotide sequence ID" value="NZ_BMDH01000002.1"/>
</dbReference>
<dbReference type="EMBL" id="BMDH01000002">
    <property type="protein sequence ID" value="GGI14589.1"/>
    <property type="molecule type" value="Genomic_DNA"/>
</dbReference>
<evidence type="ECO:0008006" key="3">
    <source>
        <dbReference type="Google" id="ProtNLM"/>
    </source>
</evidence>
<keyword evidence="2" id="KW-1185">Reference proteome</keyword>
<name>A0A8J3AKS4_9BIFI</name>
<reference evidence="1" key="1">
    <citation type="journal article" date="2014" name="Int. J. Syst. Evol. Microbiol.">
        <title>Complete genome sequence of Corynebacterium casei LMG S-19264T (=DSM 44701T), isolated from a smear-ripened cheese.</title>
        <authorList>
            <consortium name="US DOE Joint Genome Institute (JGI-PGF)"/>
            <person name="Walter F."/>
            <person name="Albersmeier A."/>
            <person name="Kalinowski J."/>
            <person name="Ruckert C."/>
        </authorList>
    </citation>
    <scope>NUCLEOTIDE SEQUENCE</scope>
    <source>
        <strain evidence="1">CCM 8606</strain>
    </source>
</reference>
<evidence type="ECO:0000313" key="2">
    <source>
        <dbReference type="Proteomes" id="UP000619536"/>
    </source>
</evidence>